<evidence type="ECO:0000256" key="5">
    <source>
        <dbReference type="ARBA" id="ARBA00023002"/>
    </source>
</evidence>
<evidence type="ECO:0000313" key="11">
    <source>
        <dbReference type="Proteomes" id="UP000183018"/>
    </source>
</evidence>
<keyword evidence="3" id="KW-0349">Heme</keyword>
<keyword evidence="5" id="KW-0560">Oxidoreductase</keyword>
<organism evidence="10 11">
    <name type="scientific">Phytopseudomonas argentinensis</name>
    <dbReference type="NCBI Taxonomy" id="289370"/>
    <lineage>
        <taxon>Bacteria</taxon>
        <taxon>Pseudomonadati</taxon>
        <taxon>Pseudomonadota</taxon>
        <taxon>Gammaproteobacteria</taxon>
        <taxon>Pseudomonadales</taxon>
        <taxon>Pseudomonadaceae</taxon>
        <taxon>Phytopseudomonas</taxon>
    </lineage>
</organism>
<name>A0A1I3I8P0_9GAMM</name>
<feature type="domain" description="Nitrite/sulphite reductase 4Fe-4S" evidence="8">
    <location>
        <begin position="119"/>
        <end position="274"/>
    </location>
</feature>
<dbReference type="EMBL" id="FORC01000001">
    <property type="protein sequence ID" value="SFI44301.1"/>
    <property type="molecule type" value="Genomic_DNA"/>
</dbReference>
<evidence type="ECO:0000313" key="10">
    <source>
        <dbReference type="EMBL" id="SFI44301.1"/>
    </source>
</evidence>
<dbReference type="Gene3D" id="3.30.413.10">
    <property type="entry name" value="Sulfite Reductase Hemoprotein, domain 1"/>
    <property type="match status" value="2"/>
</dbReference>
<sequence length="556" mass="61546">MYHYDEYDHALVRERVAQFRDQVQRRLSGELSEEEFLPLRLQNGLYLQKHAYMLRVAIPYGTLSARQLRTLASIARDYDRDYGHFTTRQNIQFNWIELERVPDILERLAEVEMHAIQTSGNCVRNITTEAFAGVAADELLDPRPLAEILRQWSTVNPEFLFLPRKFKIALCAAEEDRAAVPMHDVGLYLYRDAAGELLARVMVGGGLGRTPILSQVIRDGLPWRHLLSYVEAILRVYNRHGRRDNKYKARIKILVKALGIEAFAREVEAEWQHIKDGPAELTDAEYQRVAAAFAPPAYAALSDTDLDFGTALAGDAGFARWVSRNVQPHKVPGYASVVLSTKPGASLPPGDVTSAQMDAVAGLAEHYGFGEIRVAHEQNLVLPDIRKADLYALWQQAVSVGLGSANIGLLTDVIACPGGDYCALANAKSIPVAQAIQQRFEDAEALHALGDISLNISGCMNACGHHHIGNIGILGVDKNGSEWYQVTIGGAQGKASALGKVIGPSFSAAEVPEVIERLVETFDEQRQGDERFIDTVQRVGIEPFKARVYRKVEEPA</sequence>
<dbReference type="OrthoDB" id="3189055at2"/>
<dbReference type="RefSeq" id="WP_074881763.1">
    <property type="nucleotide sequence ID" value="NZ_FORC01000001.1"/>
</dbReference>
<reference evidence="11" key="1">
    <citation type="submission" date="2016-10" db="EMBL/GenBank/DDBJ databases">
        <authorList>
            <person name="Varghese N."/>
            <person name="Submissions S."/>
        </authorList>
    </citation>
    <scope>NUCLEOTIDE SEQUENCE [LARGE SCALE GENOMIC DNA]</scope>
    <source>
        <strain evidence="11">LMG 22563</strain>
    </source>
</reference>
<dbReference type="AlphaFoldDB" id="A0A1I3I8P0"/>
<dbReference type="Proteomes" id="UP000183018">
    <property type="component" value="Unassembled WGS sequence"/>
</dbReference>
<dbReference type="Pfam" id="PF03460">
    <property type="entry name" value="NIR_SIR_ferr"/>
    <property type="match status" value="2"/>
</dbReference>
<dbReference type="Gene3D" id="3.90.480.20">
    <property type="match status" value="1"/>
</dbReference>
<dbReference type="GO" id="GO:0020037">
    <property type="term" value="F:heme binding"/>
    <property type="evidence" value="ECO:0007669"/>
    <property type="project" value="InterPro"/>
</dbReference>
<dbReference type="GO" id="GO:0016491">
    <property type="term" value="F:oxidoreductase activity"/>
    <property type="evidence" value="ECO:0007669"/>
    <property type="project" value="UniProtKB-KW"/>
</dbReference>
<dbReference type="Pfam" id="PF01077">
    <property type="entry name" value="NIR_SIR"/>
    <property type="match status" value="2"/>
</dbReference>
<keyword evidence="4" id="KW-0479">Metal-binding</keyword>
<dbReference type="GO" id="GO:0046872">
    <property type="term" value="F:metal ion binding"/>
    <property type="evidence" value="ECO:0007669"/>
    <property type="project" value="UniProtKB-KW"/>
</dbReference>
<evidence type="ECO:0000256" key="3">
    <source>
        <dbReference type="ARBA" id="ARBA00022617"/>
    </source>
</evidence>
<keyword evidence="7" id="KW-0411">Iron-sulfur</keyword>
<dbReference type="InterPro" id="IPR036136">
    <property type="entry name" value="Nit/Sulf_reduc_fer-like_dom_sf"/>
</dbReference>
<dbReference type="PRINTS" id="PR00397">
    <property type="entry name" value="SIROHAEM"/>
</dbReference>
<keyword evidence="6" id="KW-0408">Iron</keyword>
<dbReference type="InterPro" id="IPR006066">
    <property type="entry name" value="NO2/SO3_Rdtase_FeS/sirohaem_BS"/>
</dbReference>
<proteinExistence type="inferred from homology"/>
<feature type="domain" description="Nitrite/sulphite reductase 4Fe-4S" evidence="8">
    <location>
        <begin position="412"/>
        <end position="552"/>
    </location>
</feature>
<evidence type="ECO:0000256" key="7">
    <source>
        <dbReference type="ARBA" id="ARBA00023014"/>
    </source>
</evidence>
<dbReference type="Gene3D" id="3.90.480.10">
    <property type="entry name" value="Sulfite Reductase Hemoprotein,Domain 2"/>
    <property type="match status" value="1"/>
</dbReference>
<dbReference type="InterPro" id="IPR051329">
    <property type="entry name" value="NIR_SIR_4Fe-4S"/>
</dbReference>
<evidence type="ECO:0000256" key="2">
    <source>
        <dbReference type="ARBA" id="ARBA00022485"/>
    </source>
</evidence>
<feature type="domain" description="Nitrite/Sulfite reductase ferredoxin-like" evidence="9">
    <location>
        <begin position="345"/>
        <end position="396"/>
    </location>
</feature>
<gene>
    <name evidence="10" type="ORF">SAMN05216602_1504</name>
</gene>
<evidence type="ECO:0000259" key="9">
    <source>
        <dbReference type="Pfam" id="PF03460"/>
    </source>
</evidence>
<dbReference type="InterPro" id="IPR005117">
    <property type="entry name" value="NiRdtase/SiRdtase_haem-b_fer"/>
</dbReference>
<keyword evidence="11" id="KW-1185">Reference proteome</keyword>
<keyword evidence="2" id="KW-0004">4Fe-4S</keyword>
<dbReference type="PANTHER" id="PTHR32439:SF0">
    <property type="entry name" value="FERREDOXIN--NITRITE REDUCTASE, CHLOROPLASTIC"/>
    <property type="match status" value="1"/>
</dbReference>
<comment type="similarity">
    <text evidence="1">Belongs to the nitrite and sulfite reductase 4Fe-4S domain family.</text>
</comment>
<dbReference type="STRING" id="289370.SAMN05216602_1504"/>
<dbReference type="InterPro" id="IPR006067">
    <property type="entry name" value="NO2/SO3_Rdtase_4Fe4S_dom"/>
</dbReference>
<evidence type="ECO:0000256" key="6">
    <source>
        <dbReference type="ARBA" id="ARBA00023004"/>
    </source>
</evidence>
<dbReference type="SUPFAM" id="SSF56014">
    <property type="entry name" value="Nitrite and sulphite reductase 4Fe-4S domain-like"/>
    <property type="match status" value="2"/>
</dbReference>
<dbReference type="GO" id="GO:0051539">
    <property type="term" value="F:4 iron, 4 sulfur cluster binding"/>
    <property type="evidence" value="ECO:0007669"/>
    <property type="project" value="UniProtKB-KW"/>
</dbReference>
<protein>
    <submittedName>
        <fullName evidence="10">Sulfite reductase (NADPH) hemoprotein beta-component</fullName>
    </submittedName>
</protein>
<accession>A0A1I3I8P0</accession>
<evidence type="ECO:0000256" key="4">
    <source>
        <dbReference type="ARBA" id="ARBA00022723"/>
    </source>
</evidence>
<dbReference type="PANTHER" id="PTHR32439">
    <property type="entry name" value="FERREDOXIN--NITRITE REDUCTASE, CHLOROPLASTIC"/>
    <property type="match status" value="1"/>
</dbReference>
<dbReference type="InterPro" id="IPR045854">
    <property type="entry name" value="NO2/SO3_Rdtase_4Fe4S_sf"/>
</dbReference>
<feature type="domain" description="Nitrite/Sulfite reductase ferredoxin-like" evidence="9">
    <location>
        <begin position="48"/>
        <end position="111"/>
    </location>
</feature>
<dbReference type="SUPFAM" id="SSF55124">
    <property type="entry name" value="Nitrite/Sulfite reductase N-terminal domain-like"/>
    <property type="match status" value="2"/>
</dbReference>
<evidence type="ECO:0000259" key="8">
    <source>
        <dbReference type="Pfam" id="PF01077"/>
    </source>
</evidence>
<evidence type="ECO:0000256" key="1">
    <source>
        <dbReference type="ARBA" id="ARBA00010429"/>
    </source>
</evidence>